<dbReference type="AlphaFoldDB" id="A0AAW1XHR9"/>
<dbReference type="Gene3D" id="2.60.120.430">
    <property type="entry name" value="Galactose-binding lectin"/>
    <property type="match status" value="2"/>
</dbReference>
<evidence type="ECO:0000256" key="1">
    <source>
        <dbReference type="ARBA" id="ARBA00004167"/>
    </source>
</evidence>
<keyword evidence="5 7" id="KW-0472">Membrane</keyword>
<feature type="region of interest" description="Disordered" evidence="6">
    <location>
        <begin position="609"/>
        <end position="630"/>
    </location>
</feature>
<evidence type="ECO:0000313" key="11">
    <source>
        <dbReference type="Proteomes" id="UP001457282"/>
    </source>
</evidence>
<evidence type="ECO:0000256" key="2">
    <source>
        <dbReference type="ARBA" id="ARBA00022692"/>
    </source>
</evidence>
<dbReference type="PANTHER" id="PTHR45631:SF181">
    <property type="entry name" value="RECEPTOR-LIKE PROTEIN 4"/>
    <property type="match status" value="1"/>
</dbReference>
<reference evidence="10 11" key="1">
    <citation type="journal article" date="2023" name="G3 (Bethesda)">
        <title>A chromosome-length genome assembly and annotation of blackberry (Rubus argutus, cv. 'Hillquist').</title>
        <authorList>
            <person name="Bruna T."/>
            <person name="Aryal R."/>
            <person name="Dudchenko O."/>
            <person name="Sargent D.J."/>
            <person name="Mead D."/>
            <person name="Buti M."/>
            <person name="Cavallini A."/>
            <person name="Hytonen T."/>
            <person name="Andres J."/>
            <person name="Pham M."/>
            <person name="Weisz D."/>
            <person name="Mascagni F."/>
            <person name="Usai G."/>
            <person name="Natali L."/>
            <person name="Bassil N."/>
            <person name="Fernandez G.E."/>
            <person name="Lomsadze A."/>
            <person name="Armour M."/>
            <person name="Olukolu B."/>
            <person name="Poorten T."/>
            <person name="Britton C."/>
            <person name="Davik J."/>
            <person name="Ashrafi H."/>
            <person name="Aiden E.L."/>
            <person name="Borodovsky M."/>
            <person name="Worthington M."/>
        </authorList>
    </citation>
    <scope>NUCLEOTIDE SEQUENCE [LARGE SCALE GENOMIC DNA]</scope>
    <source>
        <strain evidence="10">PI 553951</strain>
    </source>
</reference>
<evidence type="ECO:0000256" key="8">
    <source>
        <dbReference type="SAM" id="SignalP"/>
    </source>
</evidence>
<comment type="subcellular location">
    <subcellularLocation>
        <location evidence="1">Membrane</location>
        <topology evidence="1">Single-pass membrane protein</topology>
    </subcellularLocation>
</comment>
<accession>A0AAW1XHR9</accession>
<dbReference type="Gene3D" id="3.80.10.10">
    <property type="entry name" value="Ribonuclease Inhibitor"/>
    <property type="match status" value="1"/>
</dbReference>
<protein>
    <recommendedName>
        <fullName evidence="9">Malectin-like domain-containing protein</fullName>
    </recommendedName>
</protein>
<dbReference type="EMBL" id="JBEDUW010000003">
    <property type="protein sequence ID" value="KAK9936413.1"/>
    <property type="molecule type" value="Genomic_DNA"/>
</dbReference>
<dbReference type="InterPro" id="IPR024788">
    <property type="entry name" value="Malectin-like_Carb-bd_dom"/>
</dbReference>
<evidence type="ECO:0000256" key="4">
    <source>
        <dbReference type="ARBA" id="ARBA00022989"/>
    </source>
</evidence>
<evidence type="ECO:0000256" key="6">
    <source>
        <dbReference type="SAM" id="MobiDB-lite"/>
    </source>
</evidence>
<dbReference type="Proteomes" id="UP001457282">
    <property type="component" value="Unassembled WGS sequence"/>
</dbReference>
<evidence type="ECO:0000256" key="7">
    <source>
        <dbReference type="SAM" id="Phobius"/>
    </source>
</evidence>
<evidence type="ECO:0000259" key="9">
    <source>
        <dbReference type="Pfam" id="PF12819"/>
    </source>
</evidence>
<keyword evidence="3 8" id="KW-0732">Signal</keyword>
<proteinExistence type="predicted"/>
<dbReference type="GO" id="GO:0016020">
    <property type="term" value="C:membrane"/>
    <property type="evidence" value="ECO:0007669"/>
    <property type="project" value="UniProtKB-SubCell"/>
</dbReference>
<dbReference type="Pfam" id="PF13855">
    <property type="entry name" value="LRR_8"/>
    <property type="match status" value="1"/>
</dbReference>
<feature type="domain" description="Malectin-like" evidence="9">
    <location>
        <begin position="36"/>
        <end position="369"/>
    </location>
</feature>
<gene>
    <name evidence="10" type="ORF">M0R45_013256</name>
</gene>
<dbReference type="FunFam" id="3.80.10.10:FF:000135">
    <property type="entry name" value="Putative LRR receptor-like serine/threonine-protein kinase"/>
    <property type="match status" value="1"/>
</dbReference>
<keyword evidence="2 7" id="KW-0812">Transmembrane</keyword>
<evidence type="ECO:0000313" key="10">
    <source>
        <dbReference type="EMBL" id="KAK9936413.1"/>
    </source>
</evidence>
<comment type="caution">
    <text evidence="10">The sequence shown here is derived from an EMBL/GenBank/DDBJ whole genome shotgun (WGS) entry which is preliminary data.</text>
</comment>
<organism evidence="10 11">
    <name type="scientific">Rubus argutus</name>
    <name type="common">Southern blackberry</name>
    <dbReference type="NCBI Taxonomy" id="59490"/>
    <lineage>
        <taxon>Eukaryota</taxon>
        <taxon>Viridiplantae</taxon>
        <taxon>Streptophyta</taxon>
        <taxon>Embryophyta</taxon>
        <taxon>Tracheophyta</taxon>
        <taxon>Spermatophyta</taxon>
        <taxon>Magnoliopsida</taxon>
        <taxon>eudicotyledons</taxon>
        <taxon>Gunneridae</taxon>
        <taxon>Pentapetalae</taxon>
        <taxon>rosids</taxon>
        <taxon>fabids</taxon>
        <taxon>Rosales</taxon>
        <taxon>Rosaceae</taxon>
        <taxon>Rosoideae</taxon>
        <taxon>Rosoideae incertae sedis</taxon>
        <taxon>Rubus</taxon>
    </lineage>
</organism>
<dbReference type="InterPro" id="IPR001611">
    <property type="entry name" value="Leu-rich_rpt"/>
</dbReference>
<dbReference type="InterPro" id="IPR032675">
    <property type="entry name" value="LRR_dom_sf"/>
</dbReference>
<dbReference type="SUPFAM" id="SSF52058">
    <property type="entry name" value="L domain-like"/>
    <property type="match status" value="1"/>
</dbReference>
<feature type="transmembrane region" description="Helical" evidence="7">
    <location>
        <begin position="555"/>
        <end position="576"/>
    </location>
</feature>
<feature type="chain" id="PRO_5043497846" description="Malectin-like domain-containing protein" evidence="8">
    <location>
        <begin position="22"/>
        <end position="630"/>
    </location>
</feature>
<sequence>MARSILLLLLLLLWLLVLCSAFNLAWARPAPYALRISCGARENVHTAPTNTLWFKDSAYTGGIPANASLPGYVSPHLDTLRYFPLSEGPENCYQFDRVPHGHYTVRIFFGSVKSKSDDLEPLFDISVEGTLITSLKSGWSSNDDQVFAEAQVFLNDGSLSICFHSTGHGDPAILALEILQLDDKAYQFSEQSGQGIILRTVSRMSCGDGKPKFGADYGGDPWGGDRFWSPITTFGQSADTARSTESSIKQASKPPNFYPAGLYKRAIVSSDSQPNLEYTMDVDPNRNYSIWLHFAEIDSAVTGVGQRVFDILINGDIEFKAVDVVKLSGDRYAALVLNTTVAVNGRSLTITLRPIIGDHAIICAIEIFEIIVAESKTSPEEVTALKILKTALGLPVRLGWNGDPCVPQQHPWSGADCQFDRDSSRWVIDGLGLDNQGLKGFLRDDLSKLRHLQSLNLSGNSIGGAIPSSLGAIPSLEVLDLSYNSFNGSIPETLGQLTSLRRLYLNSNSLSGRVPAALGGRLLHRASFNFTDNHGLCGIPGLRTCGPHLTGGAKVGIAFGVLGVFLLIIICSICCWKRRQNILRTQQMAAREAPYAKKRTNLSQNIQLSRHHNHHGQSRTAAENGPILLS</sequence>
<evidence type="ECO:0000256" key="3">
    <source>
        <dbReference type="ARBA" id="ARBA00022729"/>
    </source>
</evidence>
<dbReference type="PANTHER" id="PTHR45631">
    <property type="entry name" value="OS07G0107800 PROTEIN-RELATED"/>
    <property type="match status" value="1"/>
</dbReference>
<dbReference type="Pfam" id="PF12819">
    <property type="entry name" value="Malectin_like"/>
    <property type="match status" value="1"/>
</dbReference>
<keyword evidence="4 7" id="KW-1133">Transmembrane helix</keyword>
<feature type="signal peptide" evidence="8">
    <location>
        <begin position="1"/>
        <end position="21"/>
    </location>
</feature>
<evidence type="ECO:0000256" key="5">
    <source>
        <dbReference type="ARBA" id="ARBA00023136"/>
    </source>
</evidence>
<keyword evidence="11" id="KW-1185">Reference proteome</keyword>
<name>A0AAW1XHR9_RUBAR</name>